<organism evidence="1 2">
    <name type="scientific">Nocardia vulneris</name>
    <dbReference type="NCBI Taxonomy" id="1141657"/>
    <lineage>
        <taxon>Bacteria</taxon>
        <taxon>Bacillati</taxon>
        <taxon>Actinomycetota</taxon>
        <taxon>Actinomycetes</taxon>
        <taxon>Mycobacteriales</taxon>
        <taxon>Nocardiaceae</taxon>
        <taxon>Nocardia</taxon>
    </lineage>
</organism>
<dbReference type="InterPro" id="IPR006626">
    <property type="entry name" value="PbH1"/>
</dbReference>
<evidence type="ECO:0008006" key="3">
    <source>
        <dbReference type="Google" id="ProtNLM"/>
    </source>
</evidence>
<dbReference type="SMART" id="SM00710">
    <property type="entry name" value="PbH1"/>
    <property type="match status" value="5"/>
</dbReference>
<reference evidence="1 2" key="1">
    <citation type="journal article" date="2014" name="Int. J. Syst. Evol. Microbiol.">
        <title>Nocardia vulneris sp. nov., isolated from wounds of human patients in North America.</title>
        <authorList>
            <person name="Lasker B.A."/>
            <person name="Bell M."/>
            <person name="Klenk H.P."/>
            <person name="Sproer C."/>
            <person name="Schumann C."/>
            <person name="Schumann P."/>
            <person name="Brown J.M."/>
        </authorList>
    </citation>
    <scope>NUCLEOTIDE SEQUENCE [LARGE SCALE GENOMIC DNA]</scope>
    <source>
        <strain evidence="1 2">W9851</strain>
    </source>
</reference>
<dbReference type="InterPro" id="IPR012334">
    <property type="entry name" value="Pectin_lyas_fold"/>
</dbReference>
<comment type="caution">
    <text evidence="1">The sequence shown here is derived from an EMBL/GenBank/DDBJ whole genome shotgun (WGS) entry which is preliminary data.</text>
</comment>
<dbReference type="SUPFAM" id="SSF51126">
    <property type="entry name" value="Pectin lyase-like"/>
    <property type="match status" value="1"/>
</dbReference>
<dbReference type="InterPro" id="IPR011050">
    <property type="entry name" value="Pectin_lyase_fold/virulence"/>
</dbReference>
<evidence type="ECO:0000313" key="1">
    <source>
        <dbReference type="EMBL" id="KIA60611.1"/>
    </source>
</evidence>
<accession>A0ABR4Z5N6</accession>
<name>A0ABR4Z5N6_9NOCA</name>
<protein>
    <recommendedName>
        <fullName evidence="3">Right handed beta helix domain-containing protein</fullName>
    </recommendedName>
</protein>
<evidence type="ECO:0000313" key="2">
    <source>
        <dbReference type="Proteomes" id="UP000031364"/>
    </source>
</evidence>
<dbReference type="EMBL" id="JNFP01000064">
    <property type="protein sequence ID" value="KIA60611.1"/>
    <property type="molecule type" value="Genomic_DNA"/>
</dbReference>
<dbReference type="Gene3D" id="2.160.20.10">
    <property type="entry name" value="Single-stranded right-handed beta-helix, Pectin lyase-like"/>
    <property type="match status" value="1"/>
</dbReference>
<proteinExistence type="predicted"/>
<sequence>MGWINQIDPEGPMKLTSPQLAAIGTFCCLLTFAAAPTQAVADQGRTWYVSATAAAGGSGTETAPFTSLAAVQQASGEGDTIVVLPAPLGTAPLDGGLALKRGQHLIGSKAPGSVAAVANTTGALDGDAIRLAPDTEVRDLTVTAAQRGGIYGRNVGNTTLSGNTVTATNRACHDGFLVQPFPPMLGVPFGTSLPVAPNVVALNNGWAAIMVDSDAGASTLTIEGNTVHDTPCGDGIDVRTTGTAQVSATLTGNLTERINQGLAKLSVLAVGLQSTGTSSLTAALRGNTQREIAVPEHDPLNAAADSEGLFVNAADRARMRITIDRNSYRHGGGHFSANGIEFVTSNGTPDSEVTLTNSEFIDVPGDIVENLNLSAEGARHVMTIDGLTAARSSFLAAVLNPVVPGNLGSCLFSASFGRDNTTALTLRNAQLSQCSADGIGVYAYSPSGPAPARARMTFEIADTTVTEAAVADLHVHTVGDLAELTGKVERSRFSGDVVLTQSTGTLGTGSVIDFGGGRLGSAGANCFSPATETALAAPSLPVDHPGSWPLCQ</sequence>
<keyword evidence="2" id="KW-1185">Reference proteome</keyword>
<dbReference type="Proteomes" id="UP000031364">
    <property type="component" value="Unassembled WGS sequence"/>
</dbReference>
<gene>
    <name evidence="1" type="ORF">FG87_36020</name>
</gene>